<name>A0A9D3N324_9TELE</name>
<accession>A0A9D3N324</accession>
<sequence length="73" mass="8263">MKDSHLRHEQRDVTKPRCQAPGTAVDLIRILLLRREYYKYGDEPGTGGRSCKQEVPKPKEPRSGNQSALAESL</sequence>
<dbReference type="Proteomes" id="UP000824219">
    <property type="component" value="Linkage Group LG27"/>
</dbReference>
<keyword evidence="3" id="KW-1185">Reference proteome</keyword>
<feature type="compositionally biased region" description="Polar residues" evidence="1">
    <location>
        <begin position="63"/>
        <end position="73"/>
    </location>
</feature>
<evidence type="ECO:0000313" key="2">
    <source>
        <dbReference type="EMBL" id="KAG7315091.1"/>
    </source>
</evidence>
<feature type="compositionally biased region" description="Basic and acidic residues" evidence="1">
    <location>
        <begin position="51"/>
        <end position="62"/>
    </location>
</feature>
<evidence type="ECO:0000313" key="3">
    <source>
        <dbReference type="Proteomes" id="UP000824219"/>
    </source>
</evidence>
<gene>
    <name evidence="2" type="ORF">KOW79_021179</name>
</gene>
<dbReference type="EMBL" id="JAHKSW010000027">
    <property type="protein sequence ID" value="KAG7315091.1"/>
    <property type="molecule type" value="Genomic_DNA"/>
</dbReference>
<evidence type="ECO:0000256" key="1">
    <source>
        <dbReference type="SAM" id="MobiDB-lite"/>
    </source>
</evidence>
<reference evidence="2 3" key="1">
    <citation type="submission" date="2021-06" db="EMBL/GenBank/DDBJ databases">
        <title>Chromosome-level genome assembly of the red-tail catfish (Hemibagrus wyckioides).</title>
        <authorList>
            <person name="Shao F."/>
        </authorList>
    </citation>
    <scope>NUCLEOTIDE SEQUENCE [LARGE SCALE GENOMIC DNA]</scope>
    <source>
        <strain evidence="2">EC202008001</strain>
        <tissue evidence="2">Blood</tissue>
    </source>
</reference>
<proteinExistence type="predicted"/>
<comment type="caution">
    <text evidence="2">The sequence shown here is derived from an EMBL/GenBank/DDBJ whole genome shotgun (WGS) entry which is preliminary data.</text>
</comment>
<protein>
    <submittedName>
        <fullName evidence="2">Uncharacterized protein</fullName>
    </submittedName>
</protein>
<feature type="region of interest" description="Disordered" evidence="1">
    <location>
        <begin position="40"/>
        <end position="73"/>
    </location>
</feature>
<organism evidence="2 3">
    <name type="scientific">Hemibagrus wyckioides</name>
    <dbReference type="NCBI Taxonomy" id="337641"/>
    <lineage>
        <taxon>Eukaryota</taxon>
        <taxon>Metazoa</taxon>
        <taxon>Chordata</taxon>
        <taxon>Craniata</taxon>
        <taxon>Vertebrata</taxon>
        <taxon>Euteleostomi</taxon>
        <taxon>Actinopterygii</taxon>
        <taxon>Neopterygii</taxon>
        <taxon>Teleostei</taxon>
        <taxon>Ostariophysi</taxon>
        <taxon>Siluriformes</taxon>
        <taxon>Bagridae</taxon>
        <taxon>Hemibagrus</taxon>
    </lineage>
</organism>
<dbReference type="AlphaFoldDB" id="A0A9D3N324"/>